<proteinExistence type="predicted"/>
<dbReference type="Pfam" id="PF07238">
    <property type="entry name" value="PilZ"/>
    <property type="match status" value="1"/>
</dbReference>
<evidence type="ECO:0000313" key="2">
    <source>
        <dbReference type="EMBL" id="OSJ17935.1"/>
    </source>
</evidence>
<dbReference type="Proteomes" id="UP000193884">
    <property type="component" value="Unassembled WGS sequence"/>
</dbReference>
<protein>
    <submittedName>
        <fullName evidence="2">Pilus assembly protein PilZ</fullName>
    </submittedName>
</protein>
<name>A0A1X3EH92_9BRAD</name>
<dbReference type="SUPFAM" id="SSF141371">
    <property type="entry name" value="PilZ domain-like"/>
    <property type="match status" value="1"/>
</dbReference>
<dbReference type="EMBL" id="NAFI01000137">
    <property type="protein sequence ID" value="OSJ17935.1"/>
    <property type="molecule type" value="Genomic_DNA"/>
</dbReference>
<comment type="caution">
    <text evidence="2">The sequence shown here is derived from an EMBL/GenBank/DDBJ whole genome shotgun (WGS) entry which is preliminary data.</text>
</comment>
<evidence type="ECO:0000313" key="5">
    <source>
        <dbReference type="Proteomes" id="UP000193884"/>
    </source>
</evidence>
<dbReference type="RefSeq" id="WP_018459961.1">
    <property type="nucleotide sequence ID" value="NZ_JAFBBN010000001.1"/>
</dbReference>
<feature type="domain" description="PilZ" evidence="1">
    <location>
        <begin position="3"/>
        <end position="81"/>
    </location>
</feature>
<keyword evidence="5" id="KW-1185">Reference proteome</keyword>
<dbReference type="Proteomes" id="UP000193553">
    <property type="component" value="Unassembled WGS sequence"/>
</dbReference>
<evidence type="ECO:0000313" key="3">
    <source>
        <dbReference type="EMBL" id="OSJ34457.1"/>
    </source>
</evidence>
<evidence type="ECO:0000313" key="4">
    <source>
        <dbReference type="Proteomes" id="UP000193553"/>
    </source>
</evidence>
<accession>A0A1X3EH92</accession>
<sequence length="81" mass="9180">MIERRKLERIDVDEVAYISGDGASLRCRVVNMSEEGAAVELPSKRHVASTFKLMLEKDRIIRSCRLVWLSGNLIGVSFEDL</sequence>
<evidence type="ECO:0000259" key="1">
    <source>
        <dbReference type="Pfam" id="PF07238"/>
    </source>
</evidence>
<reference evidence="4 5" key="1">
    <citation type="submission" date="2017-03" db="EMBL/GenBank/DDBJ databases">
        <title>Whole genome sequences of fourteen strains of Bradyrhizobium canariense and one strain of Bradyrhizobium japonicum isolated from Lupinus (Papilionoideae: Genisteae) species in Algeria.</title>
        <authorList>
            <person name="Crovadore J."/>
            <person name="Chekireb D."/>
            <person name="Brachmann A."/>
            <person name="Chablais R."/>
            <person name="Cochard B."/>
            <person name="Lefort F."/>
        </authorList>
    </citation>
    <scope>NUCLEOTIDE SEQUENCE [LARGE SCALE GENOMIC DNA]</scope>
    <source>
        <strain evidence="2 4">UBMA195</strain>
        <strain evidence="3 5">UBMAN05</strain>
    </source>
</reference>
<dbReference type="AlphaFoldDB" id="A0A1X3EH92"/>
<dbReference type="Gene3D" id="2.40.10.220">
    <property type="entry name" value="predicted glycosyltransferase like domains"/>
    <property type="match status" value="1"/>
</dbReference>
<dbReference type="OrthoDB" id="7409359at2"/>
<gene>
    <name evidence="3" type="ORF">BST63_03575</name>
    <name evidence="2" type="ORF">BSZ18_03320</name>
</gene>
<dbReference type="InterPro" id="IPR009875">
    <property type="entry name" value="PilZ_domain"/>
</dbReference>
<dbReference type="EMBL" id="NAFK01000123">
    <property type="protein sequence ID" value="OSJ34457.1"/>
    <property type="molecule type" value="Genomic_DNA"/>
</dbReference>
<dbReference type="GO" id="GO:0035438">
    <property type="term" value="F:cyclic-di-GMP binding"/>
    <property type="evidence" value="ECO:0007669"/>
    <property type="project" value="InterPro"/>
</dbReference>
<organism evidence="2 4">
    <name type="scientific">Bradyrhizobium canariense</name>
    <dbReference type="NCBI Taxonomy" id="255045"/>
    <lineage>
        <taxon>Bacteria</taxon>
        <taxon>Pseudomonadati</taxon>
        <taxon>Pseudomonadota</taxon>
        <taxon>Alphaproteobacteria</taxon>
        <taxon>Hyphomicrobiales</taxon>
        <taxon>Nitrobacteraceae</taxon>
        <taxon>Bradyrhizobium</taxon>
    </lineage>
</organism>